<evidence type="ECO:0000313" key="3">
    <source>
        <dbReference type="EMBL" id="QIW94697.1"/>
    </source>
</evidence>
<accession>A0A6H0XJ81</accession>
<keyword evidence="4" id="KW-1185">Reference proteome</keyword>
<evidence type="ECO:0000313" key="4">
    <source>
        <dbReference type="Proteomes" id="UP000503462"/>
    </source>
</evidence>
<dbReference type="EMBL" id="CP051139">
    <property type="protein sequence ID" value="QIW94697.1"/>
    <property type="molecule type" value="Genomic_DNA"/>
</dbReference>
<gene>
    <name evidence="3" type="ORF">AMS68_000215</name>
</gene>
<dbReference type="Pfam" id="PF20233">
    <property type="entry name" value="DUF6590"/>
    <property type="match status" value="1"/>
</dbReference>
<dbReference type="InterPro" id="IPR046497">
    <property type="entry name" value="DUF6590"/>
</dbReference>
<proteinExistence type="predicted"/>
<evidence type="ECO:0000259" key="2">
    <source>
        <dbReference type="Pfam" id="PF20233"/>
    </source>
</evidence>
<dbReference type="Proteomes" id="UP000503462">
    <property type="component" value="Chromosome 1"/>
</dbReference>
<dbReference type="OrthoDB" id="3559580at2759"/>
<evidence type="ECO:0000256" key="1">
    <source>
        <dbReference type="SAM" id="MobiDB-lite"/>
    </source>
</evidence>
<dbReference type="AlphaFoldDB" id="A0A6H0XJ81"/>
<feature type="compositionally biased region" description="Basic and acidic residues" evidence="1">
    <location>
        <begin position="9"/>
        <end position="26"/>
    </location>
</feature>
<protein>
    <recommendedName>
        <fullName evidence="2">DUF6590 domain-containing protein</fullName>
    </recommendedName>
</protein>
<reference evidence="3 4" key="1">
    <citation type="journal article" date="2016" name="Sci. Rep.">
        <title>Peltaster fructicola genome reveals evolution from an invasive phytopathogen to an ectophytic parasite.</title>
        <authorList>
            <person name="Xu C."/>
            <person name="Chen H."/>
            <person name="Gleason M.L."/>
            <person name="Xu J.R."/>
            <person name="Liu H."/>
            <person name="Zhang R."/>
            <person name="Sun G."/>
        </authorList>
    </citation>
    <scope>NUCLEOTIDE SEQUENCE [LARGE SCALE GENOMIC DNA]</scope>
    <source>
        <strain evidence="3 4">LNHT1506</strain>
    </source>
</reference>
<feature type="domain" description="DUF6590" evidence="2">
    <location>
        <begin position="87"/>
        <end position="238"/>
    </location>
</feature>
<name>A0A6H0XJ81_9PEZI</name>
<feature type="region of interest" description="Disordered" evidence="1">
    <location>
        <begin position="1"/>
        <end position="78"/>
    </location>
</feature>
<organism evidence="3 4">
    <name type="scientific">Peltaster fructicola</name>
    <dbReference type="NCBI Taxonomy" id="286661"/>
    <lineage>
        <taxon>Eukaryota</taxon>
        <taxon>Fungi</taxon>
        <taxon>Dikarya</taxon>
        <taxon>Ascomycota</taxon>
        <taxon>Pezizomycotina</taxon>
        <taxon>Dothideomycetes</taxon>
        <taxon>Dothideomycetes incertae sedis</taxon>
        <taxon>Peltaster</taxon>
    </lineage>
</organism>
<sequence>MAPSQKSSNRKDGKKPNRRDNRDRADQQIPQNPRRDGIVPTEAALNSIPEHFSSTNTDRDYTLGNPGPSTPIPTRTTSANHKVRPWSFFKVGRVLVIDWVEPHGQSPCETSRRLMSHHSQIRKTAFSEFRWFVVLATYAKHSLALAIHTYNKRAVPPHEPSEHFGFAFTGRAAPTWDQAGISEDVESQMLLPVRVLPDLNTDDLHPTSTMHYRKIYTIEHNVPLGPFGVVHPDYIDRLFAQASTTLRFNLPVPAAEDIATHATTSSAAQVDPARALALRNEYIASIRTFMERMVTQAAARQVEASHILLLEAAVLSLGGPLGQSEDPEAPLRRAALRAAEQFVRQRIEGNDK</sequence>